<evidence type="ECO:0008006" key="4">
    <source>
        <dbReference type="Google" id="ProtNLM"/>
    </source>
</evidence>
<feature type="compositionally biased region" description="Polar residues" evidence="1">
    <location>
        <begin position="284"/>
        <end position="295"/>
    </location>
</feature>
<feature type="compositionally biased region" description="Low complexity" evidence="1">
    <location>
        <begin position="224"/>
        <end position="244"/>
    </location>
</feature>
<evidence type="ECO:0000313" key="2">
    <source>
        <dbReference type="Proteomes" id="UP000695000"/>
    </source>
</evidence>
<protein>
    <recommendedName>
        <fullName evidence="4">WH2 domain-containing protein</fullName>
    </recommendedName>
</protein>
<evidence type="ECO:0000256" key="1">
    <source>
        <dbReference type="SAM" id="MobiDB-lite"/>
    </source>
</evidence>
<evidence type="ECO:0000313" key="3">
    <source>
        <dbReference type="RefSeq" id="XP_017782714.1"/>
    </source>
</evidence>
<feature type="region of interest" description="Disordered" evidence="1">
    <location>
        <begin position="224"/>
        <end position="249"/>
    </location>
</feature>
<feature type="compositionally biased region" description="Basic and acidic residues" evidence="1">
    <location>
        <begin position="1"/>
        <end position="11"/>
    </location>
</feature>
<proteinExistence type="predicted"/>
<gene>
    <name evidence="3" type="primary">LOC108567037</name>
</gene>
<feature type="region of interest" description="Disordered" evidence="1">
    <location>
        <begin position="1"/>
        <end position="38"/>
    </location>
</feature>
<reference evidence="3" key="1">
    <citation type="submission" date="2025-08" db="UniProtKB">
        <authorList>
            <consortium name="RefSeq"/>
        </authorList>
    </citation>
    <scope>IDENTIFICATION</scope>
    <source>
        <tissue evidence="3">Whole Larva</tissue>
    </source>
</reference>
<feature type="region of interest" description="Disordered" evidence="1">
    <location>
        <begin position="284"/>
        <end position="326"/>
    </location>
</feature>
<dbReference type="GeneID" id="108567037"/>
<name>A0ABM1N7B4_NICVS</name>
<dbReference type="Proteomes" id="UP000695000">
    <property type="component" value="Unplaced"/>
</dbReference>
<keyword evidence="2" id="KW-1185">Reference proteome</keyword>
<feature type="compositionally biased region" description="Basic and acidic residues" evidence="1">
    <location>
        <begin position="303"/>
        <end position="314"/>
    </location>
</feature>
<dbReference type="RefSeq" id="XP_017782714.1">
    <property type="nucleotide sequence ID" value="XM_017927225.1"/>
</dbReference>
<organism evidence="2 3">
    <name type="scientific">Nicrophorus vespilloides</name>
    <name type="common">Boreal carrion beetle</name>
    <dbReference type="NCBI Taxonomy" id="110193"/>
    <lineage>
        <taxon>Eukaryota</taxon>
        <taxon>Metazoa</taxon>
        <taxon>Ecdysozoa</taxon>
        <taxon>Arthropoda</taxon>
        <taxon>Hexapoda</taxon>
        <taxon>Insecta</taxon>
        <taxon>Pterygota</taxon>
        <taxon>Neoptera</taxon>
        <taxon>Endopterygota</taxon>
        <taxon>Coleoptera</taxon>
        <taxon>Polyphaga</taxon>
        <taxon>Staphyliniformia</taxon>
        <taxon>Silphidae</taxon>
        <taxon>Nicrophorinae</taxon>
        <taxon>Nicrophorus</taxon>
    </lineage>
</organism>
<accession>A0ABM1N7B4</accession>
<feature type="compositionally biased region" description="Polar residues" evidence="1">
    <location>
        <begin position="25"/>
        <end position="38"/>
    </location>
</feature>
<sequence>MHHFDVQRNVDDDGLSVSSGDSGYDKTSTTSLNSDGTPTYASYRKYLDSYGKKEFRSVRPPKIETNLKSEIFINLENSDQTDHRPINITINLNGEGIKVDKNECTINVMNKPSEEPSKTGHVANMSKNVFNAKPSFVKPTPKPVVQKIHLENTLKALQQKPIHTTKIEETPIKHIQVKVEESAVKKPIHLAQIQDSPVQSLKPIDASVPPPPPPMMMMAQAAPKIQLQQKQPQPKLQKPNLTPKTATDELKDSVINEIKTFGRSSLRKRSEAYVPQNNYQFTRSFANESRNNYNTLPKGWKTNKPEPKTPEEKTVPPTTDVNKDDPNMKKLVYNHYRNMLGAYNAKANNFISTLPRHRVVEDKGISEQLQSIALQGGLDHLNGRVKEASDNNN</sequence>